<organism evidence="2 3">
    <name type="scientific">Piloderma croceum (strain F 1598)</name>
    <dbReference type="NCBI Taxonomy" id="765440"/>
    <lineage>
        <taxon>Eukaryota</taxon>
        <taxon>Fungi</taxon>
        <taxon>Dikarya</taxon>
        <taxon>Basidiomycota</taxon>
        <taxon>Agaricomycotina</taxon>
        <taxon>Agaricomycetes</taxon>
        <taxon>Agaricomycetidae</taxon>
        <taxon>Atheliales</taxon>
        <taxon>Atheliaceae</taxon>
        <taxon>Piloderma</taxon>
    </lineage>
</organism>
<dbReference type="InterPro" id="IPR036259">
    <property type="entry name" value="MFS_trans_sf"/>
</dbReference>
<keyword evidence="3" id="KW-1185">Reference proteome</keyword>
<dbReference type="EMBL" id="KN833017">
    <property type="protein sequence ID" value="KIM78277.1"/>
    <property type="molecule type" value="Genomic_DNA"/>
</dbReference>
<name>A0A0C3BLS8_PILCF</name>
<accession>A0A0C3BLS8</accession>
<keyword evidence="1" id="KW-1133">Transmembrane helix</keyword>
<gene>
    <name evidence="2" type="ORF">PILCRDRAFT_11270</name>
</gene>
<protein>
    <recommendedName>
        <fullName evidence="4">Major facilitator superfamily (MFS) profile domain-containing protein</fullName>
    </recommendedName>
</protein>
<reference evidence="2 3" key="1">
    <citation type="submission" date="2014-04" db="EMBL/GenBank/DDBJ databases">
        <authorList>
            <consortium name="DOE Joint Genome Institute"/>
            <person name="Kuo A."/>
            <person name="Tarkka M."/>
            <person name="Buscot F."/>
            <person name="Kohler A."/>
            <person name="Nagy L.G."/>
            <person name="Floudas D."/>
            <person name="Copeland A."/>
            <person name="Barry K.W."/>
            <person name="Cichocki N."/>
            <person name="Veneault-Fourrey C."/>
            <person name="LaButti K."/>
            <person name="Lindquist E.A."/>
            <person name="Lipzen A."/>
            <person name="Lundell T."/>
            <person name="Morin E."/>
            <person name="Murat C."/>
            <person name="Sun H."/>
            <person name="Tunlid A."/>
            <person name="Henrissat B."/>
            <person name="Grigoriev I.V."/>
            <person name="Hibbett D.S."/>
            <person name="Martin F."/>
            <person name="Nordberg H.P."/>
            <person name="Cantor M.N."/>
            <person name="Hua S.X."/>
        </authorList>
    </citation>
    <scope>NUCLEOTIDE SEQUENCE [LARGE SCALE GENOMIC DNA]</scope>
    <source>
        <strain evidence="2 3">F 1598</strain>
    </source>
</reference>
<feature type="transmembrane region" description="Helical" evidence="1">
    <location>
        <begin position="39"/>
        <end position="59"/>
    </location>
</feature>
<dbReference type="InParanoid" id="A0A0C3BLS8"/>
<feature type="transmembrane region" description="Helical" evidence="1">
    <location>
        <begin position="65"/>
        <end position="90"/>
    </location>
</feature>
<evidence type="ECO:0000256" key="1">
    <source>
        <dbReference type="SAM" id="Phobius"/>
    </source>
</evidence>
<dbReference type="OrthoDB" id="2533084at2759"/>
<dbReference type="HOGENOM" id="CLU_1548198_0_0_1"/>
<keyword evidence="1" id="KW-0812">Transmembrane</keyword>
<sequence>MLQVAVIIGELVGRYLNDWILEFFICRNKGVHEAESRLWPCYLAIVLYVCGFVVLWASFQNKLSLGAVIMGWGIAVASIMINTVAVYAYCTDCFPNNPGKMSALSSLARAPGGFSVDYFQVPWGIQIWRFANVWSGGCHCRRTVPTRCPYLAAERKIFAGTLFDMMIVISICF</sequence>
<keyword evidence="1" id="KW-0472">Membrane</keyword>
<evidence type="ECO:0000313" key="3">
    <source>
        <dbReference type="Proteomes" id="UP000054166"/>
    </source>
</evidence>
<dbReference type="Proteomes" id="UP000054166">
    <property type="component" value="Unassembled WGS sequence"/>
</dbReference>
<reference evidence="3" key="2">
    <citation type="submission" date="2015-01" db="EMBL/GenBank/DDBJ databases">
        <title>Evolutionary Origins and Diversification of the Mycorrhizal Mutualists.</title>
        <authorList>
            <consortium name="DOE Joint Genome Institute"/>
            <consortium name="Mycorrhizal Genomics Consortium"/>
            <person name="Kohler A."/>
            <person name="Kuo A."/>
            <person name="Nagy L.G."/>
            <person name="Floudas D."/>
            <person name="Copeland A."/>
            <person name="Barry K.W."/>
            <person name="Cichocki N."/>
            <person name="Veneault-Fourrey C."/>
            <person name="LaButti K."/>
            <person name="Lindquist E.A."/>
            <person name="Lipzen A."/>
            <person name="Lundell T."/>
            <person name="Morin E."/>
            <person name="Murat C."/>
            <person name="Riley R."/>
            <person name="Ohm R."/>
            <person name="Sun H."/>
            <person name="Tunlid A."/>
            <person name="Henrissat B."/>
            <person name="Grigoriev I.V."/>
            <person name="Hibbett D.S."/>
            <person name="Martin F."/>
        </authorList>
    </citation>
    <scope>NUCLEOTIDE SEQUENCE [LARGE SCALE GENOMIC DNA]</scope>
    <source>
        <strain evidence="3">F 1598</strain>
    </source>
</reference>
<evidence type="ECO:0000313" key="2">
    <source>
        <dbReference type="EMBL" id="KIM78277.1"/>
    </source>
</evidence>
<proteinExistence type="predicted"/>
<dbReference type="SUPFAM" id="SSF103473">
    <property type="entry name" value="MFS general substrate transporter"/>
    <property type="match status" value="1"/>
</dbReference>
<dbReference type="AlphaFoldDB" id="A0A0C3BLS8"/>
<evidence type="ECO:0008006" key="4">
    <source>
        <dbReference type="Google" id="ProtNLM"/>
    </source>
</evidence>
<dbReference type="STRING" id="765440.A0A0C3BLS8"/>